<comment type="subcellular location">
    <subcellularLocation>
        <location evidence="1 17">Mitochondrion inner membrane</location>
        <topology evidence="1 17">Multi-pass membrane protein</topology>
    </subcellularLocation>
</comment>
<dbReference type="InterPro" id="IPR001750">
    <property type="entry name" value="ND/Mrp_TM"/>
</dbReference>
<dbReference type="CTD" id="4536"/>
<comment type="function">
    <text evidence="17">Core subunit of the mitochondrial membrane respiratory chain NADH dehydrogenase (Complex I) which catalyzes electron transfer from NADH through the respiratory chain, using ubiquinone as an electron acceptor. Essential for the catalytic activity and assembly of complex I.</text>
</comment>
<feature type="domain" description="NADH:quinone oxidoreductase/Mrp antiporter transmembrane" evidence="18">
    <location>
        <begin position="34"/>
        <end position="296"/>
    </location>
</feature>
<evidence type="ECO:0000256" key="12">
    <source>
        <dbReference type="ARBA" id="ARBA00023027"/>
    </source>
</evidence>
<dbReference type="PANTHER" id="PTHR46552:SF1">
    <property type="entry name" value="NADH-UBIQUINONE OXIDOREDUCTASE CHAIN 2"/>
    <property type="match status" value="1"/>
</dbReference>
<dbReference type="GeneID" id="32229630"/>
<feature type="transmembrane region" description="Helical" evidence="17">
    <location>
        <begin position="216"/>
        <end position="238"/>
    </location>
</feature>
<dbReference type="Pfam" id="PF00361">
    <property type="entry name" value="Proton_antipo_M"/>
    <property type="match status" value="1"/>
</dbReference>
<evidence type="ECO:0000256" key="4">
    <source>
        <dbReference type="ARBA" id="ARBA00021008"/>
    </source>
</evidence>
<keyword evidence="14 17" id="KW-0496">Mitochondrion</keyword>
<dbReference type="InterPro" id="IPR050175">
    <property type="entry name" value="Complex_I_Subunit_2"/>
</dbReference>
<dbReference type="GO" id="GO:0006120">
    <property type="term" value="P:mitochondrial electron transport, NADH to ubiquinone"/>
    <property type="evidence" value="ECO:0007669"/>
    <property type="project" value="InterPro"/>
</dbReference>
<proteinExistence type="inferred from homology"/>
<keyword evidence="8 17" id="KW-0999">Mitochondrion inner membrane</keyword>
<evidence type="ECO:0000256" key="3">
    <source>
        <dbReference type="ARBA" id="ARBA00012944"/>
    </source>
</evidence>
<evidence type="ECO:0000256" key="2">
    <source>
        <dbReference type="ARBA" id="ARBA00007012"/>
    </source>
</evidence>
<feature type="transmembrane region" description="Helical" evidence="17">
    <location>
        <begin position="327"/>
        <end position="344"/>
    </location>
</feature>
<evidence type="ECO:0000256" key="14">
    <source>
        <dbReference type="ARBA" id="ARBA00023128"/>
    </source>
</evidence>
<evidence type="ECO:0000256" key="11">
    <source>
        <dbReference type="ARBA" id="ARBA00022989"/>
    </source>
</evidence>
<evidence type="ECO:0000313" key="19">
    <source>
        <dbReference type="EMBL" id="AQZ26109.1"/>
    </source>
</evidence>
<keyword evidence="10 17" id="KW-0249">Electron transport</keyword>
<feature type="transmembrane region" description="Helical" evidence="17">
    <location>
        <begin position="277"/>
        <end position="293"/>
    </location>
</feature>
<evidence type="ECO:0000256" key="15">
    <source>
        <dbReference type="ARBA" id="ARBA00023136"/>
    </source>
</evidence>
<keyword evidence="5" id="KW-0813">Transport</keyword>
<feature type="transmembrane region" description="Helical" evidence="17">
    <location>
        <begin position="154"/>
        <end position="178"/>
    </location>
</feature>
<evidence type="ECO:0000256" key="1">
    <source>
        <dbReference type="ARBA" id="ARBA00004448"/>
    </source>
</evidence>
<evidence type="ECO:0000256" key="9">
    <source>
        <dbReference type="ARBA" id="ARBA00022967"/>
    </source>
</evidence>
<dbReference type="PRINTS" id="PR01436">
    <property type="entry name" value="NADHDHGNASE2"/>
</dbReference>
<keyword evidence="13 17" id="KW-0830">Ubiquinone</keyword>
<name>A0A1U9XPD0_9BIVA</name>
<gene>
    <name evidence="19" type="primary">ND2</name>
</gene>
<evidence type="ECO:0000256" key="7">
    <source>
        <dbReference type="ARBA" id="ARBA00022692"/>
    </source>
</evidence>
<reference evidence="19" key="1">
    <citation type="journal article" date="2017" name="Mol. Phylogenet. Evol.">
        <title>Curious bivalves: Systematic utility and unusual properties of anomalodesmatan mitochondrial genomes.</title>
        <authorList>
            <person name="Williams S.T."/>
            <person name="Foster P.G."/>
            <person name="Hughes C."/>
            <person name="Harper E.M."/>
            <person name="Taylor J.D."/>
            <person name="Littlewood D.T."/>
            <person name="Dyal P."/>
            <person name="Hopkins K.P."/>
            <person name="Briscoe A.G."/>
        </authorList>
    </citation>
    <scope>NUCLEOTIDE SEQUENCE</scope>
</reference>
<sequence length="345" mass="37319">MVKGRRWGKSVYFTPAQLAFLLMSVFGVLVCLSSANWLGVWFGLEVNLFGFVPYMSGSRRVGEMESTVKYFLSQEAGSGVLMLGIVGMVVSSGSSLVGMPLGSGYFWGPALVGLLTKLGVAPFHFWVAGSMAEVSWGACFLLNTLQKIGPLFSVAYLVNSCWVALVWLGGISVVVGGIGGSFQSRLRPLLGYSSVGHMGWCLACVANSVSDVLFYFFWYSVVLAGVFGLLGEMGVYGMETVMNYMGGGSWFILSVSLLSLGGFPPFVIFFAKVRAMLCIWGSVPLAIGLYLVGSVIGFYYYFNLVFTFTIAGMSSCNVLNWSDRFKFSALFMIILLPLGGSLSIW</sequence>
<dbReference type="EC" id="7.1.1.2" evidence="3 17"/>
<evidence type="ECO:0000259" key="18">
    <source>
        <dbReference type="Pfam" id="PF00361"/>
    </source>
</evidence>
<evidence type="ECO:0000256" key="10">
    <source>
        <dbReference type="ARBA" id="ARBA00022982"/>
    </source>
</evidence>
<feature type="transmembrane region" description="Helical" evidence="17">
    <location>
        <begin position="12"/>
        <end position="32"/>
    </location>
</feature>
<dbReference type="RefSeq" id="YP_009353824.1">
    <property type="nucleotide sequence ID" value="NC_034300.1"/>
</dbReference>
<keyword evidence="6 17" id="KW-0679">Respiratory chain</keyword>
<keyword evidence="15 17" id="KW-0472">Membrane</keyword>
<feature type="transmembrane region" description="Helical" evidence="17">
    <location>
        <begin position="250"/>
        <end position="270"/>
    </location>
</feature>
<accession>A0A1U9XPD0</accession>
<dbReference type="PANTHER" id="PTHR46552">
    <property type="entry name" value="NADH-UBIQUINONE OXIDOREDUCTASE CHAIN 2"/>
    <property type="match status" value="1"/>
</dbReference>
<comment type="catalytic activity">
    <reaction evidence="16 17">
        <text>a ubiquinone + NADH + 5 H(+)(in) = a ubiquinol + NAD(+) + 4 H(+)(out)</text>
        <dbReference type="Rhea" id="RHEA:29091"/>
        <dbReference type="Rhea" id="RHEA-COMP:9565"/>
        <dbReference type="Rhea" id="RHEA-COMP:9566"/>
        <dbReference type="ChEBI" id="CHEBI:15378"/>
        <dbReference type="ChEBI" id="CHEBI:16389"/>
        <dbReference type="ChEBI" id="CHEBI:17976"/>
        <dbReference type="ChEBI" id="CHEBI:57540"/>
        <dbReference type="ChEBI" id="CHEBI:57945"/>
        <dbReference type="EC" id="7.1.1.2"/>
    </reaction>
</comment>
<dbReference type="AlphaFoldDB" id="A0A1U9XPD0"/>
<keyword evidence="11 17" id="KW-1133">Transmembrane helix</keyword>
<keyword evidence="7 17" id="KW-0812">Transmembrane</keyword>
<evidence type="ECO:0000256" key="8">
    <source>
        <dbReference type="ARBA" id="ARBA00022792"/>
    </source>
</evidence>
<dbReference type="InterPro" id="IPR003917">
    <property type="entry name" value="NADH_UbQ_OxRdtase_chain2"/>
</dbReference>
<keyword evidence="12 17" id="KW-0520">NAD</keyword>
<geneLocation type="mitochondrion" evidence="19"/>
<evidence type="ECO:0000256" key="16">
    <source>
        <dbReference type="ARBA" id="ARBA00049551"/>
    </source>
</evidence>
<organism evidence="19">
    <name type="scientific">Bryopa lata</name>
    <dbReference type="NCBI Taxonomy" id="1969317"/>
    <lineage>
        <taxon>Eukaryota</taxon>
        <taxon>Metazoa</taxon>
        <taxon>Spiralia</taxon>
        <taxon>Lophotrochozoa</taxon>
        <taxon>Mollusca</taxon>
        <taxon>Bivalvia</taxon>
        <taxon>Autobranchia</taxon>
        <taxon>Heteroconchia</taxon>
        <taxon>Euheterodonta</taxon>
        <taxon>Anomalodesmata</taxon>
        <taxon>Clavagelloidea</taxon>
        <taxon>Clavagellidae</taxon>
        <taxon>Bryopa</taxon>
    </lineage>
</organism>
<keyword evidence="9 17" id="KW-1278">Translocase</keyword>
<comment type="similarity">
    <text evidence="2 17">Belongs to the complex I subunit 2 family.</text>
</comment>
<evidence type="ECO:0000256" key="17">
    <source>
        <dbReference type="RuleBase" id="RU003403"/>
    </source>
</evidence>
<dbReference type="GO" id="GO:0008137">
    <property type="term" value="F:NADH dehydrogenase (ubiquinone) activity"/>
    <property type="evidence" value="ECO:0007669"/>
    <property type="project" value="UniProtKB-EC"/>
</dbReference>
<protein>
    <recommendedName>
        <fullName evidence="4 17">NADH-ubiquinone oxidoreductase chain 2</fullName>
        <ecNumber evidence="3 17">7.1.1.2</ecNumber>
    </recommendedName>
</protein>
<dbReference type="GO" id="GO:0005743">
    <property type="term" value="C:mitochondrial inner membrane"/>
    <property type="evidence" value="ECO:0007669"/>
    <property type="project" value="UniProtKB-SubCell"/>
</dbReference>
<dbReference type="EMBL" id="KX815957">
    <property type="protein sequence ID" value="AQZ26109.1"/>
    <property type="molecule type" value="Genomic_DNA"/>
</dbReference>
<evidence type="ECO:0000256" key="13">
    <source>
        <dbReference type="ARBA" id="ARBA00023075"/>
    </source>
</evidence>
<feature type="transmembrane region" description="Helical" evidence="17">
    <location>
        <begin position="78"/>
        <end position="103"/>
    </location>
</feature>
<evidence type="ECO:0000256" key="6">
    <source>
        <dbReference type="ARBA" id="ARBA00022660"/>
    </source>
</evidence>
<evidence type="ECO:0000256" key="5">
    <source>
        <dbReference type="ARBA" id="ARBA00022448"/>
    </source>
</evidence>